<accession>A0ABX0H764</accession>
<dbReference type="Proteomes" id="UP000649799">
    <property type="component" value="Unassembled WGS sequence"/>
</dbReference>
<evidence type="ECO:0008006" key="3">
    <source>
        <dbReference type="Google" id="ProtNLM"/>
    </source>
</evidence>
<dbReference type="RefSeq" id="WP_166144062.1">
    <property type="nucleotide sequence ID" value="NZ_JAANYN010000002.1"/>
</dbReference>
<protein>
    <recommendedName>
        <fullName evidence="3">Secreted protein</fullName>
    </recommendedName>
</protein>
<dbReference type="EMBL" id="JAANYN010000002">
    <property type="protein sequence ID" value="NHE56336.1"/>
    <property type="molecule type" value="Genomic_DNA"/>
</dbReference>
<gene>
    <name evidence="1" type="ORF">G9Q97_05865</name>
</gene>
<keyword evidence="2" id="KW-1185">Reference proteome</keyword>
<reference evidence="1 2" key="1">
    <citation type="submission" date="2020-03" db="EMBL/GenBank/DDBJ databases">
        <title>Cyclobacterium plantarum sp. nov., a marine bacterium isolated from a coastal-marine wetland.</title>
        <authorList>
            <person name="Sanchez-Porro C."/>
            <person name="Ventosa A."/>
            <person name="Amoozegar M."/>
        </authorList>
    </citation>
    <scope>NUCLEOTIDE SEQUENCE [LARGE SCALE GENOMIC DNA]</scope>
    <source>
        <strain evidence="1 2">GBPx2</strain>
    </source>
</reference>
<name>A0ABX0H764_9BACT</name>
<sequence>MKSKWLFLPDIFLVLLICMTCERNEMTHLEENPEFTVQGEQLRPVNQQEIEAKKQQGEEDWIKLYYKVQEKTEN</sequence>
<evidence type="ECO:0000313" key="2">
    <source>
        <dbReference type="Proteomes" id="UP000649799"/>
    </source>
</evidence>
<proteinExistence type="predicted"/>
<organism evidence="1 2">
    <name type="scientific">Cyclobacterium plantarum</name>
    <dbReference type="NCBI Taxonomy" id="2716263"/>
    <lineage>
        <taxon>Bacteria</taxon>
        <taxon>Pseudomonadati</taxon>
        <taxon>Bacteroidota</taxon>
        <taxon>Cytophagia</taxon>
        <taxon>Cytophagales</taxon>
        <taxon>Cyclobacteriaceae</taxon>
        <taxon>Cyclobacterium</taxon>
    </lineage>
</organism>
<evidence type="ECO:0000313" key="1">
    <source>
        <dbReference type="EMBL" id="NHE56336.1"/>
    </source>
</evidence>
<comment type="caution">
    <text evidence="1">The sequence shown here is derived from an EMBL/GenBank/DDBJ whole genome shotgun (WGS) entry which is preliminary data.</text>
</comment>